<dbReference type="InterPro" id="IPR001789">
    <property type="entry name" value="Sig_transdc_resp-reg_receiver"/>
</dbReference>
<sequence>MSKTILIVDDEERIRLLVEAYLNKDGFDVLHAENGREALIVIGRNTVDLVILDIMMPIMDGWTTCREIRRFSDVPIIMLTAKGEDEDQLLGFQLGTDSYVTKPFSPKILVAKVKALLKRVSNGEAENLNSFDGLYISEESHEVAVEGKNIYLSPKEFELLCYFTKNKGIVLNREKILDTVWGMDYEGDLRTVDTHIKRLREKLGAKSYLIATIRGAGYKFEVKR</sequence>
<evidence type="ECO:0000256" key="1">
    <source>
        <dbReference type="ARBA" id="ARBA00018672"/>
    </source>
</evidence>
<evidence type="ECO:0000256" key="6">
    <source>
        <dbReference type="PROSITE-ProRule" id="PRU00169"/>
    </source>
</evidence>
<reference evidence="10 11" key="1">
    <citation type="submission" date="2023-04" db="EMBL/GenBank/DDBJ databases">
        <title>Clostridium tannerae sp. nov., isolated from the fecal material of an alpaca.</title>
        <authorList>
            <person name="Miller S."/>
            <person name="Hendry M."/>
            <person name="King J."/>
            <person name="Sankaranarayanan K."/>
            <person name="Lawson P.A."/>
        </authorList>
    </citation>
    <scope>NUCLEOTIDE SEQUENCE [LARGE SCALE GENOMIC DNA]</scope>
    <source>
        <strain evidence="10 11">A1-XYC3</strain>
    </source>
</reference>
<dbReference type="Gene3D" id="1.10.10.10">
    <property type="entry name" value="Winged helix-like DNA-binding domain superfamily/Winged helix DNA-binding domain"/>
    <property type="match status" value="1"/>
</dbReference>
<comment type="function">
    <text evidence="5">May play the central regulatory role in sporulation. It may be an element of the effector pathway responsible for the activation of sporulation genes in response to nutritional stress. Spo0A may act in concert with spo0H (a sigma factor) to control the expression of some genes that are critical to the sporulation process.</text>
</comment>
<dbReference type="PANTHER" id="PTHR48111:SF73">
    <property type="entry name" value="ALKALINE PHOSPHATASE SYNTHESIS TRANSCRIPTIONAL REGULATORY PROTEIN PHOP"/>
    <property type="match status" value="1"/>
</dbReference>
<dbReference type="Gene3D" id="3.40.50.2300">
    <property type="match status" value="1"/>
</dbReference>
<dbReference type="SMART" id="SM00862">
    <property type="entry name" value="Trans_reg_C"/>
    <property type="match status" value="1"/>
</dbReference>
<dbReference type="Pfam" id="PF00072">
    <property type="entry name" value="Response_reg"/>
    <property type="match status" value="1"/>
</dbReference>
<evidence type="ECO:0000256" key="3">
    <source>
        <dbReference type="ARBA" id="ARBA00023125"/>
    </source>
</evidence>
<dbReference type="EMBL" id="JARUJP010000014">
    <property type="protein sequence ID" value="MDW8801976.1"/>
    <property type="molecule type" value="Genomic_DNA"/>
</dbReference>
<accession>A0ABU4JV41</accession>
<proteinExistence type="predicted"/>
<evidence type="ECO:0000313" key="11">
    <source>
        <dbReference type="Proteomes" id="UP001281656"/>
    </source>
</evidence>
<dbReference type="SUPFAM" id="SSF52172">
    <property type="entry name" value="CheY-like"/>
    <property type="match status" value="1"/>
</dbReference>
<organism evidence="10 11">
    <name type="scientific">Clostridium tanneri</name>
    <dbReference type="NCBI Taxonomy" id="3037988"/>
    <lineage>
        <taxon>Bacteria</taxon>
        <taxon>Bacillati</taxon>
        <taxon>Bacillota</taxon>
        <taxon>Clostridia</taxon>
        <taxon>Eubacteriales</taxon>
        <taxon>Clostridiaceae</taxon>
        <taxon>Clostridium</taxon>
    </lineage>
</organism>
<dbReference type="InterPro" id="IPR001867">
    <property type="entry name" value="OmpR/PhoB-type_DNA-bd"/>
</dbReference>
<dbReference type="CDD" id="cd00383">
    <property type="entry name" value="trans_reg_C"/>
    <property type="match status" value="1"/>
</dbReference>
<dbReference type="PROSITE" id="PS50110">
    <property type="entry name" value="RESPONSE_REGULATORY"/>
    <property type="match status" value="1"/>
</dbReference>
<feature type="domain" description="OmpR/PhoB-type" evidence="9">
    <location>
        <begin position="126"/>
        <end position="222"/>
    </location>
</feature>
<dbReference type="CDD" id="cd17574">
    <property type="entry name" value="REC_OmpR"/>
    <property type="match status" value="1"/>
</dbReference>
<dbReference type="RefSeq" id="WP_318798357.1">
    <property type="nucleotide sequence ID" value="NZ_JARUJP010000014.1"/>
</dbReference>
<keyword evidence="11" id="KW-1185">Reference proteome</keyword>
<evidence type="ECO:0000259" key="9">
    <source>
        <dbReference type="PROSITE" id="PS51755"/>
    </source>
</evidence>
<comment type="caution">
    <text evidence="10">The sequence shown here is derived from an EMBL/GenBank/DDBJ whole genome shotgun (WGS) entry which is preliminary data.</text>
</comment>
<keyword evidence="2" id="KW-0805">Transcription regulation</keyword>
<evidence type="ECO:0000259" key="8">
    <source>
        <dbReference type="PROSITE" id="PS50110"/>
    </source>
</evidence>
<dbReference type="Pfam" id="PF00486">
    <property type="entry name" value="Trans_reg_C"/>
    <property type="match status" value="1"/>
</dbReference>
<evidence type="ECO:0000256" key="5">
    <source>
        <dbReference type="ARBA" id="ARBA00024867"/>
    </source>
</evidence>
<feature type="modified residue" description="4-aspartylphosphate" evidence="6">
    <location>
        <position position="53"/>
    </location>
</feature>
<dbReference type="PANTHER" id="PTHR48111">
    <property type="entry name" value="REGULATOR OF RPOS"/>
    <property type="match status" value="1"/>
</dbReference>
<protein>
    <recommendedName>
        <fullName evidence="1">Stage 0 sporulation protein A homolog</fullName>
    </recommendedName>
</protein>
<evidence type="ECO:0000256" key="7">
    <source>
        <dbReference type="PROSITE-ProRule" id="PRU01091"/>
    </source>
</evidence>
<dbReference type="Gene3D" id="6.10.250.690">
    <property type="match status" value="1"/>
</dbReference>
<dbReference type="InterPro" id="IPR039420">
    <property type="entry name" value="WalR-like"/>
</dbReference>
<keyword evidence="4" id="KW-0804">Transcription</keyword>
<dbReference type="Proteomes" id="UP001281656">
    <property type="component" value="Unassembled WGS sequence"/>
</dbReference>
<dbReference type="PROSITE" id="PS51755">
    <property type="entry name" value="OMPR_PHOB"/>
    <property type="match status" value="1"/>
</dbReference>
<keyword evidence="3 7" id="KW-0238">DNA-binding</keyword>
<dbReference type="InterPro" id="IPR036388">
    <property type="entry name" value="WH-like_DNA-bd_sf"/>
</dbReference>
<keyword evidence="6" id="KW-0597">Phosphoprotein</keyword>
<name>A0ABU4JV41_9CLOT</name>
<feature type="DNA-binding region" description="OmpR/PhoB-type" evidence="7">
    <location>
        <begin position="126"/>
        <end position="222"/>
    </location>
</feature>
<evidence type="ECO:0000256" key="4">
    <source>
        <dbReference type="ARBA" id="ARBA00023163"/>
    </source>
</evidence>
<gene>
    <name evidence="10" type="ORF">P8V03_12535</name>
</gene>
<dbReference type="SMART" id="SM00448">
    <property type="entry name" value="REC"/>
    <property type="match status" value="1"/>
</dbReference>
<evidence type="ECO:0000313" key="10">
    <source>
        <dbReference type="EMBL" id="MDW8801976.1"/>
    </source>
</evidence>
<feature type="domain" description="Response regulatory" evidence="8">
    <location>
        <begin position="4"/>
        <end position="117"/>
    </location>
</feature>
<dbReference type="InterPro" id="IPR011006">
    <property type="entry name" value="CheY-like_superfamily"/>
</dbReference>
<evidence type="ECO:0000256" key="2">
    <source>
        <dbReference type="ARBA" id="ARBA00023015"/>
    </source>
</evidence>